<sequence length="417" mass="46194">MLQDQLLTLHTTAPTTENRAFLEQLISSLDNEIQDPPASLKGVSQEFVDGLDRVSRKKLHDDDDCAICKIPYLEDEWCLVVELPCKGRHQFDLECVGPWLRSVGTCPMCREEMMKKKEAPVVQDDEEEEDGDMMRLDQAARLGHVHLLLVQGAGGRRQAVQLLAGVPEPLAGRVEVQVARRLGRVLLLEAGAQLPQAEVERRLHPAAEDAGGKRVERDPFPQRRVVLFAVKFRLDWWFFLQGVEKVLGAVGIGGERLLEELVDAAGRVLGRRGRGRRGRVLDLDVDDVGNLSGESVAGGHLGGLERSRRHDKALPPIKTNHYASPRHDLLPFHGILGADLPFMYWSEADDGQARNFAFVDLRSLPSHGAAQQLAASFDPNTSYDVILVAQPLAQPARHESKPTATVGPFRPMNINSN</sequence>
<dbReference type="GO" id="GO:0008270">
    <property type="term" value="F:zinc ion binding"/>
    <property type="evidence" value="ECO:0007669"/>
    <property type="project" value="UniProtKB-KW"/>
</dbReference>
<evidence type="ECO:0000256" key="11">
    <source>
        <dbReference type="ARBA" id="ARBA00023136"/>
    </source>
</evidence>
<proteinExistence type="predicted"/>
<evidence type="ECO:0000259" key="14">
    <source>
        <dbReference type="PROSITE" id="PS50089"/>
    </source>
</evidence>
<dbReference type="PANTHER" id="PTHR45977">
    <property type="entry name" value="TARGET OF ERK KINASE MPK-1"/>
    <property type="match status" value="1"/>
</dbReference>
<evidence type="ECO:0000313" key="16">
    <source>
        <dbReference type="Proteomes" id="UP000243081"/>
    </source>
</evidence>
<dbReference type="EC" id="2.3.2.27" evidence="3"/>
<evidence type="ECO:0000256" key="7">
    <source>
        <dbReference type="ARBA" id="ARBA00022771"/>
    </source>
</evidence>
<evidence type="ECO:0000256" key="9">
    <source>
        <dbReference type="ARBA" id="ARBA00022833"/>
    </source>
</evidence>
<dbReference type="PANTHER" id="PTHR45977:SF4">
    <property type="entry name" value="RING-TYPE DOMAIN-CONTAINING PROTEIN"/>
    <property type="match status" value="1"/>
</dbReference>
<evidence type="ECO:0000256" key="1">
    <source>
        <dbReference type="ARBA" id="ARBA00000900"/>
    </source>
</evidence>
<dbReference type="GO" id="GO:0016567">
    <property type="term" value="P:protein ubiquitination"/>
    <property type="evidence" value="ECO:0007669"/>
    <property type="project" value="TreeGrafter"/>
</dbReference>
<dbReference type="PROSITE" id="PS50089">
    <property type="entry name" value="ZF_RING_2"/>
    <property type="match status" value="1"/>
</dbReference>
<evidence type="ECO:0000256" key="2">
    <source>
        <dbReference type="ARBA" id="ARBA00004141"/>
    </source>
</evidence>
<evidence type="ECO:0000256" key="13">
    <source>
        <dbReference type="SAM" id="MobiDB-lite"/>
    </source>
</evidence>
<accession>A0A179I8N1</accession>
<protein>
    <recommendedName>
        <fullName evidence="3">RING-type E3 ubiquitin transferase</fullName>
        <ecNumber evidence="3">2.3.2.27</ecNumber>
    </recommendedName>
</protein>
<dbReference type="SUPFAM" id="SSF57850">
    <property type="entry name" value="RING/U-box"/>
    <property type="match status" value="1"/>
</dbReference>
<name>A0A179I8N1_CORDF</name>
<keyword evidence="9" id="KW-0862">Zinc</keyword>
<dbReference type="GO" id="GO:0006511">
    <property type="term" value="P:ubiquitin-dependent protein catabolic process"/>
    <property type="evidence" value="ECO:0007669"/>
    <property type="project" value="TreeGrafter"/>
</dbReference>
<evidence type="ECO:0000256" key="10">
    <source>
        <dbReference type="ARBA" id="ARBA00022989"/>
    </source>
</evidence>
<dbReference type="InterPro" id="IPR013083">
    <property type="entry name" value="Znf_RING/FYVE/PHD"/>
</dbReference>
<keyword evidence="16" id="KW-1185">Reference proteome</keyword>
<evidence type="ECO:0000256" key="4">
    <source>
        <dbReference type="ARBA" id="ARBA00022679"/>
    </source>
</evidence>
<dbReference type="EMBL" id="LUKN01002471">
    <property type="protein sequence ID" value="OAQ99036.1"/>
    <property type="molecule type" value="Genomic_DNA"/>
</dbReference>
<dbReference type="GO" id="GO:0061630">
    <property type="term" value="F:ubiquitin protein ligase activity"/>
    <property type="evidence" value="ECO:0007669"/>
    <property type="project" value="UniProtKB-EC"/>
</dbReference>
<evidence type="ECO:0000256" key="8">
    <source>
        <dbReference type="ARBA" id="ARBA00022786"/>
    </source>
</evidence>
<evidence type="ECO:0000256" key="12">
    <source>
        <dbReference type="PROSITE-ProRule" id="PRU00175"/>
    </source>
</evidence>
<feature type="domain" description="RING-type" evidence="14">
    <location>
        <begin position="65"/>
        <end position="110"/>
    </location>
</feature>
<dbReference type="InterPro" id="IPR001841">
    <property type="entry name" value="Znf_RING"/>
</dbReference>
<evidence type="ECO:0000256" key="5">
    <source>
        <dbReference type="ARBA" id="ARBA00022692"/>
    </source>
</evidence>
<reference evidence="15 16" key="1">
    <citation type="submission" date="2016-03" db="EMBL/GenBank/DDBJ databases">
        <title>Fine-scale spatial genetic structure of a fungal parasite of coffee scale insects.</title>
        <authorList>
            <person name="Jackson D."/>
            <person name="Zemenick K.A."/>
            <person name="Malloure B."/>
            <person name="Quandt C.A."/>
            <person name="James T.Y."/>
        </authorList>
    </citation>
    <scope>NUCLEOTIDE SEQUENCE [LARGE SCALE GENOMIC DNA]</scope>
    <source>
        <strain evidence="15 16">UM487</strain>
    </source>
</reference>
<dbReference type="OrthoDB" id="8062037at2759"/>
<dbReference type="AlphaFoldDB" id="A0A179I8N1"/>
<dbReference type="GO" id="GO:0016020">
    <property type="term" value="C:membrane"/>
    <property type="evidence" value="ECO:0007669"/>
    <property type="project" value="UniProtKB-SubCell"/>
</dbReference>
<comment type="caution">
    <text evidence="15">The sequence shown here is derived from an EMBL/GenBank/DDBJ whole genome shotgun (WGS) entry which is preliminary data.</text>
</comment>
<dbReference type="Proteomes" id="UP000243081">
    <property type="component" value="Unassembled WGS sequence"/>
</dbReference>
<feature type="region of interest" description="Disordered" evidence="13">
    <location>
        <begin position="394"/>
        <end position="417"/>
    </location>
</feature>
<keyword evidence="4" id="KW-0808">Transferase</keyword>
<keyword evidence="8" id="KW-0833">Ubl conjugation pathway</keyword>
<evidence type="ECO:0000256" key="3">
    <source>
        <dbReference type="ARBA" id="ARBA00012483"/>
    </source>
</evidence>
<keyword evidence="7 12" id="KW-0863">Zinc-finger</keyword>
<comment type="subcellular location">
    <subcellularLocation>
        <location evidence="2">Membrane</location>
        <topology evidence="2">Multi-pass membrane protein</topology>
    </subcellularLocation>
</comment>
<comment type="catalytic activity">
    <reaction evidence="1">
        <text>S-ubiquitinyl-[E2 ubiquitin-conjugating enzyme]-L-cysteine + [acceptor protein]-L-lysine = [E2 ubiquitin-conjugating enzyme]-L-cysteine + N(6)-ubiquitinyl-[acceptor protein]-L-lysine.</text>
        <dbReference type="EC" id="2.3.2.27"/>
    </reaction>
</comment>
<keyword evidence="5" id="KW-0812">Transmembrane</keyword>
<evidence type="ECO:0000256" key="6">
    <source>
        <dbReference type="ARBA" id="ARBA00022723"/>
    </source>
</evidence>
<dbReference type="Gene3D" id="3.30.40.10">
    <property type="entry name" value="Zinc/RING finger domain, C3HC4 (zinc finger)"/>
    <property type="match status" value="1"/>
</dbReference>
<keyword evidence="10" id="KW-1133">Transmembrane helix</keyword>
<keyword evidence="11" id="KW-0472">Membrane</keyword>
<keyword evidence="6" id="KW-0479">Metal-binding</keyword>
<gene>
    <name evidence="15" type="ORF">LLEC1_08059</name>
</gene>
<organism evidence="15 16">
    <name type="scientific">Cordyceps confragosa</name>
    <name type="common">Lecanicillium lecanii</name>
    <dbReference type="NCBI Taxonomy" id="2714763"/>
    <lineage>
        <taxon>Eukaryota</taxon>
        <taxon>Fungi</taxon>
        <taxon>Dikarya</taxon>
        <taxon>Ascomycota</taxon>
        <taxon>Pezizomycotina</taxon>
        <taxon>Sordariomycetes</taxon>
        <taxon>Hypocreomycetidae</taxon>
        <taxon>Hypocreales</taxon>
        <taxon>Cordycipitaceae</taxon>
        <taxon>Akanthomyces</taxon>
    </lineage>
</organism>
<evidence type="ECO:0000313" key="15">
    <source>
        <dbReference type="EMBL" id="OAQ99036.1"/>
    </source>
</evidence>
<dbReference type="Pfam" id="PF13639">
    <property type="entry name" value="zf-RING_2"/>
    <property type="match status" value="1"/>
</dbReference>